<evidence type="ECO:0000313" key="11">
    <source>
        <dbReference type="EMBL" id="KAE9620548.1"/>
    </source>
</evidence>
<accession>A0A6A4R1D1</accession>
<evidence type="ECO:0000256" key="1">
    <source>
        <dbReference type="ARBA" id="ARBA00004141"/>
    </source>
</evidence>
<dbReference type="AlphaFoldDB" id="A0A6A4R1D1"/>
<proteinExistence type="inferred from homology"/>
<keyword evidence="8" id="KW-0112">Calmodulin-binding</keyword>
<dbReference type="PANTHER" id="PTHR31942">
    <property type="entry name" value="MLO-LIKE PROTEIN 1"/>
    <property type="match status" value="1"/>
</dbReference>
<keyword evidence="5 8" id="KW-1133">Transmembrane helix</keyword>
<feature type="transmembrane region" description="Helical" evidence="10">
    <location>
        <begin position="61"/>
        <end position="79"/>
    </location>
</feature>
<dbReference type="InterPro" id="IPR004326">
    <property type="entry name" value="Mlo"/>
</dbReference>
<evidence type="ECO:0000256" key="8">
    <source>
        <dbReference type="RuleBase" id="RU280816"/>
    </source>
</evidence>
<dbReference type="Pfam" id="PF03094">
    <property type="entry name" value="Mlo"/>
    <property type="match status" value="1"/>
</dbReference>
<comment type="subcellular location">
    <subcellularLocation>
        <location evidence="1 8">Membrane</location>
        <topology evidence="1 8">Multi-pass membrane protein</topology>
    </subcellularLocation>
</comment>
<keyword evidence="6 8" id="KW-0472">Membrane</keyword>
<evidence type="ECO:0000313" key="12">
    <source>
        <dbReference type="Proteomes" id="UP000447434"/>
    </source>
</evidence>
<evidence type="ECO:0000256" key="9">
    <source>
        <dbReference type="SAM" id="MobiDB-lite"/>
    </source>
</evidence>
<dbReference type="EMBL" id="WOCE01000001">
    <property type="protein sequence ID" value="KAE9620548.1"/>
    <property type="molecule type" value="Genomic_DNA"/>
</dbReference>
<feature type="compositionally biased region" description="Polar residues" evidence="9">
    <location>
        <begin position="458"/>
        <end position="470"/>
    </location>
</feature>
<keyword evidence="12" id="KW-1185">Reference proteome</keyword>
<feature type="transmembrane region" description="Helical" evidence="10">
    <location>
        <begin position="308"/>
        <end position="326"/>
    </location>
</feature>
<organism evidence="11 12">
    <name type="scientific">Lupinus albus</name>
    <name type="common">White lupine</name>
    <name type="synonym">Lupinus termis</name>
    <dbReference type="NCBI Taxonomy" id="3870"/>
    <lineage>
        <taxon>Eukaryota</taxon>
        <taxon>Viridiplantae</taxon>
        <taxon>Streptophyta</taxon>
        <taxon>Embryophyta</taxon>
        <taxon>Tracheophyta</taxon>
        <taxon>Spermatophyta</taxon>
        <taxon>Magnoliopsida</taxon>
        <taxon>eudicotyledons</taxon>
        <taxon>Gunneridae</taxon>
        <taxon>Pentapetalae</taxon>
        <taxon>rosids</taxon>
        <taxon>fabids</taxon>
        <taxon>Fabales</taxon>
        <taxon>Fabaceae</taxon>
        <taxon>Papilionoideae</taxon>
        <taxon>50 kb inversion clade</taxon>
        <taxon>genistoids sensu lato</taxon>
        <taxon>core genistoids</taxon>
        <taxon>Genisteae</taxon>
        <taxon>Lupinus</taxon>
    </lineage>
</organism>
<gene>
    <name evidence="8" type="primary">MLO</name>
    <name evidence="11" type="ORF">Lalb_Chr01g0004221</name>
</gene>
<keyword evidence="7 8" id="KW-0568">Pathogenesis-related protein</keyword>
<protein>
    <recommendedName>
        <fullName evidence="8">MLO-like protein</fullName>
    </recommendedName>
</protein>
<feature type="transmembrane region" description="Helical" evidence="10">
    <location>
        <begin position="161"/>
        <end position="180"/>
    </location>
</feature>
<comment type="similarity">
    <text evidence="2 8">Belongs to the MLO family.</text>
</comment>
<evidence type="ECO:0000256" key="10">
    <source>
        <dbReference type="SAM" id="Phobius"/>
    </source>
</evidence>
<feature type="region of interest" description="Disordered" evidence="9">
    <location>
        <begin position="450"/>
        <end position="471"/>
    </location>
</feature>
<dbReference type="Proteomes" id="UP000447434">
    <property type="component" value="Chromosome 1"/>
</dbReference>
<comment type="function">
    <text evidence="8">May be involved in modulation of pathogen defense and leaf cell death.</text>
</comment>
<dbReference type="GO" id="GO:0006952">
    <property type="term" value="P:defense response"/>
    <property type="evidence" value="ECO:0007669"/>
    <property type="project" value="UniProtKB-KW"/>
</dbReference>
<dbReference type="PANTHER" id="PTHR31942:SF124">
    <property type="entry name" value="MLO-LIKE PROTEIN"/>
    <property type="match status" value="1"/>
</dbReference>
<feature type="transmembrane region" description="Helical" evidence="10">
    <location>
        <begin position="406"/>
        <end position="423"/>
    </location>
</feature>
<keyword evidence="3 8" id="KW-0812">Transmembrane</keyword>
<comment type="domain">
    <text evidence="8">The C-terminus contains a calmodulin-binding domain, which binds calmodulin in a calcium-dependent fashion.</text>
</comment>
<sequence length="575" mass="66573">MAGGTGERNLEQTPTWAVAVVCFVLISISITIEHTIHLIGKWLKKKNKRALYESLEKIKSELMLLGFVSLLLTVGQSVISKICISENVARTWHPCSDEEDIEYKTKSSKNETSERRLIATLFFVSESENPRRVLAGGGSDKCGNGKVPFVSTDGIHQLHRFIFVLAGFHVLYCILTLTLGRAKMRRWKQWEEETKTLEYQFSHDPERFRFARDTSFGRRHLSFWTKNPLLIWIVCFFRQFVHSVPKVDYLTLRHGFITAHLAPQSHEKFDFRKYIKRSLDEDFKVVVGISPLFWFFAVLFLLFNTHGWYNYLWLPFIPLIIILLVGTKLQVIITKMGLSIQQRGEVLKGMPVVHLGDHLFWFNQPSLILHLINFVLFQNAFQLAFFAWTSFEFGIKSCYHSHTEDVVIRISMGYVTLPLYALVTQMGSSMKATIFNERVAMALRNWHHRAKKHKKHNQSGSLSTTPTHSMSPVHLLSHYRSQIDTSPRRSIEIEDSPSTSYSYHHKNKKTELDYSFDPTTTTNSIHHYEIEIEMDQHVNEVNPTTTTQQEIVIAHHSKEFSFDKRTTQSSAQNTS</sequence>
<evidence type="ECO:0000256" key="6">
    <source>
        <dbReference type="ARBA" id="ARBA00023136"/>
    </source>
</evidence>
<evidence type="ECO:0000256" key="5">
    <source>
        <dbReference type="ARBA" id="ARBA00022989"/>
    </source>
</evidence>
<evidence type="ECO:0000256" key="2">
    <source>
        <dbReference type="ARBA" id="ARBA00006574"/>
    </source>
</evidence>
<feature type="transmembrane region" description="Helical" evidence="10">
    <location>
        <begin position="283"/>
        <end position="302"/>
    </location>
</feature>
<dbReference type="GO" id="GO:0016020">
    <property type="term" value="C:membrane"/>
    <property type="evidence" value="ECO:0007669"/>
    <property type="project" value="UniProtKB-SubCell"/>
</dbReference>
<evidence type="ECO:0000256" key="7">
    <source>
        <dbReference type="ARBA" id="ARBA00023265"/>
    </source>
</evidence>
<feature type="transmembrane region" description="Helical" evidence="10">
    <location>
        <begin position="367"/>
        <end position="386"/>
    </location>
</feature>
<keyword evidence="4 8" id="KW-0611">Plant defense</keyword>
<dbReference type="OrthoDB" id="1388414at2759"/>
<name>A0A6A4R1D1_LUPAL</name>
<reference evidence="12" key="1">
    <citation type="journal article" date="2020" name="Nat. Commun.">
        <title>Genome sequence of the cluster root forming white lupin.</title>
        <authorList>
            <person name="Hufnagel B."/>
            <person name="Marques A."/>
            <person name="Soriano A."/>
            <person name="Marques L."/>
            <person name="Divol F."/>
            <person name="Doumas P."/>
            <person name="Sallet E."/>
            <person name="Mancinotti D."/>
            <person name="Carrere S."/>
            <person name="Marande W."/>
            <person name="Arribat S."/>
            <person name="Keller J."/>
            <person name="Huneau C."/>
            <person name="Blein T."/>
            <person name="Aime D."/>
            <person name="Laguerre M."/>
            <person name="Taylor J."/>
            <person name="Schubert V."/>
            <person name="Nelson M."/>
            <person name="Geu-Flores F."/>
            <person name="Crespi M."/>
            <person name="Gallardo-Guerrero K."/>
            <person name="Delaux P.-M."/>
            <person name="Salse J."/>
            <person name="Berges H."/>
            <person name="Guyot R."/>
            <person name="Gouzy J."/>
            <person name="Peret B."/>
        </authorList>
    </citation>
    <scope>NUCLEOTIDE SEQUENCE [LARGE SCALE GENOMIC DNA]</scope>
    <source>
        <strain evidence="12">cv. Amiga</strain>
    </source>
</reference>
<evidence type="ECO:0000256" key="3">
    <source>
        <dbReference type="ARBA" id="ARBA00022692"/>
    </source>
</evidence>
<comment type="caution">
    <text evidence="11">The sequence shown here is derived from an EMBL/GenBank/DDBJ whole genome shotgun (WGS) entry which is preliminary data.</text>
</comment>
<evidence type="ECO:0000256" key="4">
    <source>
        <dbReference type="ARBA" id="ARBA00022821"/>
    </source>
</evidence>
<feature type="transmembrane region" description="Helical" evidence="10">
    <location>
        <begin position="16"/>
        <end position="40"/>
    </location>
</feature>
<dbReference type="GO" id="GO:0005516">
    <property type="term" value="F:calmodulin binding"/>
    <property type="evidence" value="ECO:0007669"/>
    <property type="project" value="UniProtKB-KW"/>
</dbReference>